<evidence type="ECO:0000256" key="1">
    <source>
        <dbReference type="SAM" id="Phobius"/>
    </source>
</evidence>
<dbReference type="Proteomes" id="UP000256977">
    <property type="component" value="Unassembled WGS sequence"/>
</dbReference>
<protein>
    <recommendedName>
        <fullName evidence="4">Transmembrane protein</fullName>
    </recommendedName>
</protein>
<sequence>MKKIFIGISILVNFIFGFISMYAFLWWAIALYSVNCLVKGCSDMAGEEWSGIILGLIIAVSISVVLVPLMIYTNLNFIRVTGVRKKYYLLYIFPVLILGFIVGYYLRTHQIGPF</sequence>
<evidence type="ECO:0000313" key="2">
    <source>
        <dbReference type="EMBL" id="RED75037.1"/>
    </source>
</evidence>
<proteinExistence type="predicted"/>
<keyword evidence="1" id="KW-0812">Transmembrane</keyword>
<accession>A0A3D9JNA6</accession>
<dbReference type="RefSeq" id="WP_116062465.1">
    <property type="nucleotide sequence ID" value="NZ_QRDZ01000017.1"/>
</dbReference>
<evidence type="ECO:0008006" key="4">
    <source>
        <dbReference type="Google" id="ProtNLM"/>
    </source>
</evidence>
<organism evidence="2 3">
    <name type="scientific">Cohnella phaseoli</name>
    <dbReference type="NCBI Taxonomy" id="456490"/>
    <lineage>
        <taxon>Bacteria</taxon>
        <taxon>Bacillati</taxon>
        <taxon>Bacillota</taxon>
        <taxon>Bacilli</taxon>
        <taxon>Bacillales</taxon>
        <taxon>Paenibacillaceae</taxon>
        <taxon>Cohnella</taxon>
    </lineage>
</organism>
<feature type="transmembrane region" description="Helical" evidence="1">
    <location>
        <begin position="49"/>
        <end position="75"/>
    </location>
</feature>
<comment type="caution">
    <text evidence="2">The sequence shown here is derived from an EMBL/GenBank/DDBJ whole genome shotgun (WGS) entry which is preliminary data.</text>
</comment>
<keyword evidence="1" id="KW-0472">Membrane</keyword>
<keyword evidence="3" id="KW-1185">Reference proteome</keyword>
<feature type="transmembrane region" description="Helical" evidence="1">
    <location>
        <begin position="87"/>
        <end position="106"/>
    </location>
</feature>
<keyword evidence="1" id="KW-1133">Transmembrane helix</keyword>
<dbReference type="EMBL" id="QRDZ01000017">
    <property type="protein sequence ID" value="RED75037.1"/>
    <property type="molecule type" value="Genomic_DNA"/>
</dbReference>
<dbReference type="AlphaFoldDB" id="A0A3D9JNA6"/>
<dbReference type="OrthoDB" id="2989831at2"/>
<evidence type="ECO:0000313" key="3">
    <source>
        <dbReference type="Proteomes" id="UP000256977"/>
    </source>
</evidence>
<feature type="transmembrane region" description="Helical" evidence="1">
    <location>
        <begin position="7"/>
        <end position="29"/>
    </location>
</feature>
<reference evidence="2 3" key="1">
    <citation type="submission" date="2018-07" db="EMBL/GenBank/DDBJ databases">
        <title>Genomic Encyclopedia of Type Strains, Phase III (KMG-III): the genomes of soil and plant-associated and newly described type strains.</title>
        <authorList>
            <person name="Whitman W."/>
        </authorList>
    </citation>
    <scope>NUCLEOTIDE SEQUENCE [LARGE SCALE GENOMIC DNA]</scope>
    <source>
        <strain evidence="2 3">CECT 7287</strain>
    </source>
</reference>
<gene>
    <name evidence="2" type="ORF">DFP98_1179</name>
</gene>
<name>A0A3D9JNA6_9BACL</name>